<evidence type="ECO:0000313" key="2">
    <source>
        <dbReference type="EMBL" id="CDH60517.1"/>
    </source>
</evidence>
<evidence type="ECO:0000313" key="3">
    <source>
        <dbReference type="Proteomes" id="UP000027586"/>
    </source>
</evidence>
<dbReference type="PANTHER" id="PTHR15410:SF2">
    <property type="entry name" value="HIRA-INTERACTING PROTEIN 3"/>
    <property type="match status" value="1"/>
</dbReference>
<dbReference type="OrthoDB" id="552755at2759"/>
<feature type="compositionally biased region" description="Basic and acidic residues" evidence="1">
    <location>
        <begin position="113"/>
        <end position="130"/>
    </location>
</feature>
<organism evidence="2 3">
    <name type="scientific">Lichtheimia corymbifera JMRC:FSU:9682</name>
    <dbReference type="NCBI Taxonomy" id="1263082"/>
    <lineage>
        <taxon>Eukaryota</taxon>
        <taxon>Fungi</taxon>
        <taxon>Fungi incertae sedis</taxon>
        <taxon>Mucoromycota</taxon>
        <taxon>Mucoromycotina</taxon>
        <taxon>Mucoromycetes</taxon>
        <taxon>Mucorales</taxon>
        <taxon>Lichtheimiaceae</taxon>
        <taxon>Lichtheimia</taxon>
    </lineage>
</organism>
<dbReference type="Proteomes" id="UP000027586">
    <property type="component" value="Unassembled WGS sequence"/>
</dbReference>
<dbReference type="VEuPathDB" id="FungiDB:LCOR_11302.1"/>
<reference evidence="2" key="1">
    <citation type="submission" date="2013-08" db="EMBL/GenBank/DDBJ databases">
        <title>Gene expansion shapes genome architecture in the human pathogen Lichtheimia corymbifera: an evolutionary genomics analysis in the ancient terrestrial Mucorales (Mucoromycotina).</title>
        <authorList>
            <person name="Schwartze V.U."/>
            <person name="Winter S."/>
            <person name="Shelest E."/>
            <person name="Marcet-Houben M."/>
            <person name="Horn F."/>
            <person name="Wehner S."/>
            <person name="Hoffmann K."/>
            <person name="Riege K."/>
            <person name="Sammeth M."/>
            <person name="Nowrousian M."/>
            <person name="Valiante V."/>
            <person name="Linde J."/>
            <person name="Jacobsen I.D."/>
            <person name="Marz M."/>
            <person name="Brakhage A.A."/>
            <person name="Gabaldon T."/>
            <person name="Bocker S."/>
            <person name="Voigt K."/>
        </authorList>
    </citation>
    <scope>NUCLEOTIDE SEQUENCE [LARGE SCALE GENOMIC DNA]</scope>
    <source>
        <strain evidence="2">FSU 9682</strain>
    </source>
</reference>
<protein>
    <recommendedName>
        <fullName evidence="4">Histone chaperone domain-containing protein</fullName>
    </recommendedName>
</protein>
<keyword evidence="3" id="KW-1185">Reference proteome</keyword>
<feature type="compositionally biased region" description="Acidic residues" evidence="1">
    <location>
        <begin position="131"/>
        <end position="141"/>
    </location>
</feature>
<feature type="compositionally biased region" description="Basic and acidic residues" evidence="1">
    <location>
        <begin position="176"/>
        <end position="190"/>
    </location>
</feature>
<comment type="caution">
    <text evidence="2">The sequence shown here is derived from an EMBL/GenBank/DDBJ whole genome shotgun (WGS) entry which is preliminary data.</text>
</comment>
<evidence type="ECO:0008006" key="4">
    <source>
        <dbReference type="Google" id="ProtNLM"/>
    </source>
</evidence>
<feature type="compositionally biased region" description="Acidic residues" evidence="1">
    <location>
        <begin position="92"/>
        <end position="112"/>
    </location>
</feature>
<name>A0A068SFE1_9FUNG</name>
<feature type="compositionally biased region" description="Basic residues" evidence="1">
    <location>
        <begin position="160"/>
        <end position="175"/>
    </location>
</feature>
<dbReference type="EMBL" id="CBTN010000095">
    <property type="protein sequence ID" value="CDH60517.1"/>
    <property type="molecule type" value="Genomic_DNA"/>
</dbReference>
<gene>
    <name evidence="2" type="ORF">LCOR_11302.1</name>
</gene>
<dbReference type="AlphaFoldDB" id="A0A068SFE1"/>
<evidence type="ECO:0000256" key="1">
    <source>
        <dbReference type="SAM" id="MobiDB-lite"/>
    </source>
</evidence>
<feature type="compositionally biased region" description="Polar residues" evidence="1">
    <location>
        <begin position="145"/>
        <end position="158"/>
    </location>
</feature>
<feature type="region of interest" description="Disordered" evidence="1">
    <location>
        <begin position="92"/>
        <end position="190"/>
    </location>
</feature>
<dbReference type="GO" id="GO:0005634">
    <property type="term" value="C:nucleus"/>
    <property type="evidence" value="ECO:0007669"/>
    <property type="project" value="TreeGrafter"/>
</dbReference>
<dbReference type="PANTHER" id="PTHR15410">
    <property type="entry name" value="HIRA-INTERACTING PROTEIN 3"/>
    <property type="match status" value="1"/>
</dbReference>
<dbReference type="InterPro" id="IPR037647">
    <property type="entry name" value="HIRIP3"/>
</dbReference>
<feature type="compositionally biased region" description="Basic residues" evidence="1">
    <location>
        <begin position="268"/>
        <end position="280"/>
    </location>
</feature>
<accession>A0A068SFE1</accession>
<feature type="region of interest" description="Disordered" evidence="1">
    <location>
        <begin position="255"/>
        <end position="317"/>
    </location>
</feature>
<proteinExistence type="predicted"/>
<sequence>MTVEIAFFQTRIYALFALWTLAMVEINDDFFQTKDFQEKLESIIRNGDPGVLTASVIRGELEKQLGLEEQALKPWKKTVNHHIDTTFTKIMEEEENPPSEPEEPSSQQEEDTQTPKESEPSHEEETKSDQESDNVQEEEEETSQRETPVSSASDNEATPSKKKPKAPKQPRKKRESKKEHKTSATEESIKRLKMYINKCGVRKVWQKELADCKTMKDQVEKLKKILADLGVEGRPTLEKCQKVKAEREIKAEVESLDTENIIESSSRRATRSQGPKRKRRVIESDEEDEEEGPGQKLSRTENNPLDLSFLGDQSDSD</sequence>
<dbReference type="STRING" id="1263082.A0A068SFE1"/>